<sequence>MDPSENSHHQGAFFESDMFKHLTAGLNSLLKDCRQDHHVPSAIRYHIIDIQDEKPKLGETMRFKECDNEDGSPCPEEDRCFNPNFSAENYLTKFLSDADRFVMISQPEDLSRDEFTTLLNLYSVPNHHQTFWITAFANVFRDLFGQTLE</sequence>
<dbReference type="AlphaFoldDB" id="A0A9W8UE29"/>
<evidence type="ECO:0000313" key="2">
    <source>
        <dbReference type="Proteomes" id="UP001152130"/>
    </source>
</evidence>
<name>A0A9W8UE29_9HYPO</name>
<gene>
    <name evidence="1" type="ORF">NW766_000678</name>
</gene>
<dbReference type="EMBL" id="JAPDHF010000001">
    <property type="protein sequence ID" value="KAJ4024441.1"/>
    <property type="molecule type" value="Genomic_DNA"/>
</dbReference>
<accession>A0A9W8UE29</accession>
<protein>
    <submittedName>
        <fullName evidence="1">Uncharacterized protein</fullName>
    </submittedName>
</protein>
<comment type="caution">
    <text evidence="1">The sequence shown here is derived from an EMBL/GenBank/DDBJ whole genome shotgun (WGS) entry which is preliminary data.</text>
</comment>
<keyword evidence="2" id="KW-1185">Reference proteome</keyword>
<reference evidence="1" key="1">
    <citation type="submission" date="2022-10" db="EMBL/GenBank/DDBJ databases">
        <title>Fusarium specimens isolated from Avocado Roots.</title>
        <authorList>
            <person name="Stajich J."/>
            <person name="Roper C."/>
            <person name="Heimlech-Rivalta G."/>
        </authorList>
    </citation>
    <scope>NUCLEOTIDE SEQUENCE</scope>
    <source>
        <strain evidence="1">CF00143</strain>
    </source>
</reference>
<proteinExistence type="predicted"/>
<evidence type="ECO:0000313" key="1">
    <source>
        <dbReference type="EMBL" id="KAJ4024441.1"/>
    </source>
</evidence>
<dbReference type="Proteomes" id="UP001152130">
    <property type="component" value="Unassembled WGS sequence"/>
</dbReference>
<organism evidence="1 2">
    <name type="scientific">Fusarium irregulare</name>
    <dbReference type="NCBI Taxonomy" id="2494466"/>
    <lineage>
        <taxon>Eukaryota</taxon>
        <taxon>Fungi</taxon>
        <taxon>Dikarya</taxon>
        <taxon>Ascomycota</taxon>
        <taxon>Pezizomycotina</taxon>
        <taxon>Sordariomycetes</taxon>
        <taxon>Hypocreomycetidae</taxon>
        <taxon>Hypocreales</taxon>
        <taxon>Nectriaceae</taxon>
        <taxon>Fusarium</taxon>
        <taxon>Fusarium incarnatum-equiseti species complex</taxon>
    </lineage>
</organism>